<dbReference type="EMBL" id="JAANBB010000280">
    <property type="protein sequence ID" value="KAF7544886.1"/>
    <property type="molecule type" value="Genomic_DNA"/>
</dbReference>
<evidence type="ECO:0000256" key="5">
    <source>
        <dbReference type="ARBA" id="ARBA00038359"/>
    </source>
</evidence>
<gene>
    <name evidence="9" type="ORF">G7Z17_g9605</name>
</gene>
<name>A0A9P5L7Z6_9HYPO</name>
<dbReference type="InterPro" id="IPR052337">
    <property type="entry name" value="SAT4-like"/>
</dbReference>
<organism evidence="9 10">
    <name type="scientific">Cylindrodendrum hubeiense</name>
    <dbReference type="NCBI Taxonomy" id="595255"/>
    <lineage>
        <taxon>Eukaryota</taxon>
        <taxon>Fungi</taxon>
        <taxon>Dikarya</taxon>
        <taxon>Ascomycota</taxon>
        <taxon>Pezizomycotina</taxon>
        <taxon>Sordariomycetes</taxon>
        <taxon>Hypocreomycetidae</taxon>
        <taxon>Hypocreales</taxon>
        <taxon>Nectriaceae</taxon>
        <taxon>Cylindrodendrum</taxon>
    </lineage>
</organism>
<dbReference type="AlphaFoldDB" id="A0A9P5L7Z6"/>
<evidence type="ECO:0000256" key="7">
    <source>
        <dbReference type="SAM" id="Phobius"/>
    </source>
</evidence>
<evidence type="ECO:0000256" key="1">
    <source>
        <dbReference type="ARBA" id="ARBA00004141"/>
    </source>
</evidence>
<feature type="compositionally biased region" description="Polar residues" evidence="6">
    <location>
        <begin position="282"/>
        <end position="301"/>
    </location>
</feature>
<keyword evidence="2 7" id="KW-0812">Transmembrane</keyword>
<feature type="transmembrane region" description="Helical" evidence="7">
    <location>
        <begin position="102"/>
        <end position="128"/>
    </location>
</feature>
<evidence type="ECO:0000313" key="10">
    <source>
        <dbReference type="Proteomes" id="UP000722485"/>
    </source>
</evidence>
<feature type="transmembrane region" description="Helical" evidence="7">
    <location>
        <begin position="216"/>
        <end position="239"/>
    </location>
</feature>
<feature type="compositionally biased region" description="Polar residues" evidence="6">
    <location>
        <begin position="249"/>
        <end position="268"/>
    </location>
</feature>
<dbReference type="OrthoDB" id="5273647at2759"/>
<evidence type="ECO:0000256" key="3">
    <source>
        <dbReference type="ARBA" id="ARBA00022989"/>
    </source>
</evidence>
<dbReference type="Pfam" id="PF20684">
    <property type="entry name" value="Fung_rhodopsin"/>
    <property type="match status" value="1"/>
</dbReference>
<feature type="region of interest" description="Disordered" evidence="6">
    <location>
        <begin position="249"/>
        <end position="301"/>
    </location>
</feature>
<evidence type="ECO:0000256" key="6">
    <source>
        <dbReference type="SAM" id="MobiDB-lite"/>
    </source>
</evidence>
<dbReference type="PANTHER" id="PTHR33048:SF92">
    <property type="entry name" value="INTEGRAL MEMBRANE PROTEIN"/>
    <property type="match status" value="1"/>
</dbReference>
<evidence type="ECO:0000259" key="8">
    <source>
        <dbReference type="Pfam" id="PF20684"/>
    </source>
</evidence>
<proteinExistence type="inferred from homology"/>
<feature type="domain" description="Rhodopsin" evidence="8">
    <location>
        <begin position="92"/>
        <end position="244"/>
    </location>
</feature>
<reference evidence="9" key="1">
    <citation type="submission" date="2020-03" db="EMBL/GenBank/DDBJ databases">
        <title>Draft Genome Sequence of Cylindrodendrum hubeiense.</title>
        <authorList>
            <person name="Buettner E."/>
            <person name="Kellner H."/>
        </authorList>
    </citation>
    <scope>NUCLEOTIDE SEQUENCE</scope>
    <source>
        <strain evidence="9">IHI 201604</strain>
    </source>
</reference>
<feature type="transmembrane region" description="Helical" evidence="7">
    <location>
        <begin position="182"/>
        <end position="204"/>
    </location>
</feature>
<accession>A0A9P5L7Z6</accession>
<feature type="compositionally biased region" description="Polar residues" evidence="6">
    <location>
        <begin position="10"/>
        <end position="27"/>
    </location>
</feature>
<comment type="similarity">
    <text evidence="5">Belongs to the SAT4 family.</text>
</comment>
<evidence type="ECO:0000256" key="4">
    <source>
        <dbReference type="ARBA" id="ARBA00023136"/>
    </source>
</evidence>
<feature type="region of interest" description="Disordered" evidence="6">
    <location>
        <begin position="1"/>
        <end position="29"/>
    </location>
</feature>
<evidence type="ECO:0000256" key="2">
    <source>
        <dbReference type="ARBA" id="ARBA00022692"/>
    </source>
</evidence>
<keyword evidence="3 7" id="KW-1133">Transmembrane helix</keyword>
<feature type="transmembrane region" description="Helical" evidence="7">
    <location>
        <begin position="148"/>
        <end position="170"/>
    </location>
</feature>
<sequence>MTTRNDDYSSSRPGGNSGSIISTQLSGSPADDDKAAGWTLISIAAAAIVARLYLRLKIQRRGLLRLGALESAVMTDMKGFSGDPKDIPKIIKVTRSNEELQIFLWISVGYVAVSLVTGILLLLCGCIPLESIWDKDVNTCPVSQVQLIFHVSWGLHFVGDLLVFILPWFVVTGLNMRRALKIGVYCTFLLGLINITFDILRVATLTSSKVGNAFPFSLIVLWDIIDCNIGVVIACLPALRPYFNNSESKQTGSSGSEAKSWPSASSGPSEAVRAVNHVGPENQHNANSLGEETWADTRTNNWSEVELSQANSRVAEIA</sequence>
<protein>
    <recommendedName>
        <fullName evidence="8">Rhodopsin domain-containing protein</fullName>
    </recommendedName>
</protein>
<dbReference type="InterPro" id="IPR049326">
    <property type="entry name" value="Rhodopsin_dom_fungi"/>
</dbReference>
<keyword evidence="10" id="KW-1185">Reference proteome</keyword>
<dbReference type="GO" id="GO:0016020">
    <property type="term" value="C:membrane"/>
    <property type="evidence" value="ECO:0007669"/>
    <property type="project" value="UniProtKB-SubCell"/>
</dbReference>
<dbReference type="PANTHER" id="PTHR33048">
    <property type="entry name" value="PTH11-LIKE INTEGRAL MEMBRANE PROTEIN (AFU_ORTHOLOGUE AFUA_5G11245)"/>
    <property type="match status" value="1"/>
</dbReference>
<keyword evidence="4 7" id="KW-0472">Membrane</keyword>
<evidence type="ECO:0000313" key="9">
    <source>
        <dbReference type="EMBL" id="KAF7544886.1"/>
    </source>
</evidence>
<feature type="transmembrane region" description="Helical" evidence="7">
    <location>
        <begin position="35"/>
        <end position="54"/>
    </location>
</feature>
<dbReference type="Proteomes" id="UP000722485">
    <property type="component" value="Unassembled WGS sequence"/>
</dbReference>
<comment type="caution">
    <text evidence="9">The sequence shown here is derived from an EMBL/GenBank/DDBJ whole genome shotgun (WGS) entry which is preliminary data.</text>
</comment>
<comment type="subcellular location">
    <subcellularLocation>
        <location evidence="1">Membrane</location>
        <topology evidence="1">Multi-pass membrane protein</topology>
    </subcellularLocation>
</comment>